<comment type="subcellular location">
    <subcellularLocation>
        <location evidence="1">Cell projection</location>
        <location evidence="1">Cilium</location>
    </subcellularLocation>
    <subcellularLocation>
        <location evidence="2">Cytoplasm</location>
    </subcellularLocation>
</comment>
<feature type="compositionally biased region" description="Basic and acidic residues" evidence="10">
    <location>
        <begin position="388"/>
        <end position="397"/>
    </location>
</feature>
<feature type="compositionally biased region" description="Low complexity" evidence="10">
    <location>
        <begin position="288"/>
        <end position="298"/>
    </location>
</feature>
<name>A0ABR2KXX3_9EUKA</name>
<comment type="similarity">
    <text evidence="3">Belongs to the CFAP36 family.</text>
</comment>
<dbReference type="Pfam" id="PF11527">
    <property type="entry name" value="ARL2_Bind_BART"/>
    <property type="match status" value="1"/>
</dbReference>
<dbReference type="InterPro" id="IPR042541">
    <property type="entry name" value="BART_sf"/>
</dbReference>
<evidence type="ECO:0000256" key="6">
    <source>
        <dbReference type="ARBA" id="ARBA00023054"/>
    </source>
</evidence>
<evidence type="ECO:0000256" key="8">
    <source>
        <dbReference type="ARBA" id="ARBA00023273"/>
    </source>
</evidence>
<feature type="compositionally biased region" description="Basic residues" evidence="10">
    <location>
        <begin position="422"/>
        <end position="432"/>
    </location>
</feature>
<reference evidence="12 13" key="1">
    <citation type="submission" date="2024-04" db="EMBL/GenBank/DDBJ databases">
        <title>Tritrichomonas musculus Genome.</title>
        <authorList>
            <person name="Alves-Ferreira E."/>
            <person name="Grigg M."/>
            <person name="Lorenzi H."/>
            <person name="Galac M."/>
        </authorList>
    </citation>
    <scope>NUCLEOTIDE SEQUENCE [LARGE SCALE GENOMIC DNA]</scope>
    <source>
        <strain evidence="12 13">EAF2021</strain>
    </source>
</reference>
<dbReference type="PANTHER" id="PTHR21532">
    <property type="entry name" value="PHOSPHODIESTERASE HL"/>
    <property type="match status" value="1"/>
</dbReference>
<keyword evidence="13" id="KW-1185">Reference proteome</keyword>
<evidence type="ECO:0000256" key="4">
    <source>
        <dbReference type="ARBA" id="ARBA00021815"/>
    </source>
</evidence>
<organism evidence="12 13">
    <name type="scientific">Tritrichomonas musculus</name>
    <dbReference type="NCBI Taxonomy" id="1915356"/>
    <lineage>
        <taxon>Eukaryota</taxon>
        <taxon>Metamonada</taxon>
        <taxon>Parabasalia</taxon>
        <taxon>Tritrichomonadida</taxon>
        <taxon>Tritrichomonadidae</taxon>
        <taxon>Tritrichomonas</taxon>
    </lineage>
</organism>
<evidence type="ECO:0000256" key="7">
    <source>
        <dbReference type="ARBA" id="ARBA00023069"/>
    </source>
</evidence>
<evidence type="ECO:0000256" key="10">
    <source>
        <dbReference type="SAM" id="MobiDB-lite"/>
    </source>
</evidence>
<feature type="compositionally biased region" description="Polar residues" evidence="10">
    <location>
        <begin position="204"/>
        <end position="251"/>
    </location>
</feature>
<feature type="compositionally biased region" description="Low complexity" evidence="10">
    <location>
        <begin position="306"/>
        <end position="331"/>
    </location>
</feature>
<evidence type="ECO:0000313" key="12">
    <source>
        <dbReference type="EMBL" id="KAK8895958.1"/>
    </source>
</evidence>
<accession>A0ABR2KXX3</accession>
<feature type="compositionally biased region" description="Low complexity" evidence="10">
    <location>
        <begin position="339"/>
        <end position="351"/>
    </location>
</feature>
<feature type="domain" description="BART" evidence="11">
    <location>
        <begin position="12"/>
        <end position="123"/>
    </location>
</feature>
<dbReference type="Gene3D" id="1.20.1520.10">
    <property type="entry name" value="ADP-ribosylation factor-like 2-binding protein, domain"/>
    <property type="match status" value="1"/>
</dbReference>
<protein>
    <recommendedName>
        <fullName evidence="4">Cilia- and flagella-associated protein 36</fullName>
    </recommendedName>
    <alternativeName>
        <fullName evidence="9">Coiled-coil domain-containing protein 104</fullName>
    </alternativeName>
</protein>
<dbReference type="EMBL" id="JAPFFF010000002">
    <property type="protein sequence ID" value="KAK8895958.1"/>
    <property type="molecule type" value="Genomic_DNA"/>
</dbReference>
<evidence type="ECO:0000256" key="1">
    <source>
        <dbReference type="ARBA" id="ARBA00004138"/>
    </source>
</evidence>
<feature type="compositionally biased region" description="Basic and acidic residues" evidence="10">
    <location>
        <begin position="358"/>
        <end position="370"/>
    </location>
</feature>
<evidence type="ECO:0000256" key="9">
    <source>
        <dbReference type="ARBA" id="ARBA00031593"/>
    </source>
</evidence>
<dbReference type="InterPro" id="IPR038888">
    <property type="entry name" value="CFAP36"/>
</dbReference>
<evidence type="ECO:0000256" key="5">
    <source>
        <dbReference type="ARBA" id="ARBA00022490"/>
    </source>
</evidence>
<gene>
    <name evidence="12" type="ORF">M9Y10_013844</name>
</gene>
<evidence type="ECO:0000256" key="2">
    <source>
        <dbReference type="ARBA" id="ARBA00004496"/>
    </source>
</evidence>
<keyword evidence="8" id="KW-0966">Cell projection</keyword>
<evidence type="ECO:0000313" key="13">
    <source>
        <dbReference type="Proteomes" id="UP001470230"/>
    </source>
</evidence>
<sequence>MSNEQLLFNTSLFFASERWWHPIISFVYSNNEPFKSEQINTTQNSKKICFSHEQYAKFIEFSNMIVKMIDKDLCASLGVSNQMLENVLFSTYEDGNIQSRVIIDTLQKAMSFNDFRNEMFRCSSRTEEMINESIIELTSSISEEMDLSNSETLAKKVTEATQNKIDHEINDLIEKGCRQMRALLSIDITRPIIPGSPQRRPLPNLQSPQRKGINSDTKSTTINDYTHKQQGSSITSIRNGINPNSTNIEKSNDHQLNSHVQLQTLSTPKRNINRPLLLKSKVPFTKLSLKSSSSSNSDSTDEDSYSYDTTSPSSKQSSKSAPQSPISISKSRFPSNSQTKTPSTANSTTTSPIRAFKHSTELNDSDDKRKADLEEIERRRQFYIKQRDILSKQEHRKPPLHPVVKVQKPFHRPATNNSPASKQRKYYRKIDE</sequence>
<feature type="region of interest" description="Disordered" evidence="10">
    <location>
        <begin position="388"/>
        <end position="432"/>
    </location>
</feature>
<keyword evidence="7" id="KW-0969">Cilium</keyword>
<keyword evidence="5" id="KW-0963">Cytoplasm</keyword>
<dbReference type="InterPro" id="IPR023379">
    <property type="entry name" value="BART_dom"/>
</dbReference>
<dbReference type="Proteomes" id="UP001470230">
    <property type="component" value="Unassembled WGS sequence"/>
</dbReference>
<proteinExistence type="inferred from homology"/>
<keyword evidence="6" id="KW-0175">Coiled coil</keyword>
<comment type="caution">
    <text evidence="12">The sequence shown here is derived from an EMBL/GenBank/DDBJ whole genome shotgun (WGS) entry which is preliminary data.</text>
</comment>
<feature type="region of interest" description="Disordered" evidence="10">
    <location>
        <begin position="288"/>
        <end position="370"/>
    </location>
</feature>
<dbReference type="PANTHER" id="PTHR21532:SF0">
    <property type="entry name" value="CILIA- AND FLAGELLA-ASSOCIATED PROTEIN 36"/>
    <property type="match status" value="1"/>
</dbReference>
<evidence type="ECO:0000256" key="3">
    <source>
        <dbReference type="ARBA" id="ARBA00007460"/>
    </source>
</evidence>
<feature type="region of interest" description="Disordered" evidence="10">
    <location>
        <begin position="192"/>
        <end position="251"/>
    </location>
</feature>
<evidence type="ECO:0000259" key="11">
    <source>
        <dbReference type="Pfam" id="PF11527"/>
    </source>
</evidence>